<dbReference type="Proteomes" id="UP000239649">
    <property type="component" value="Unassembled WGS sequence"/>
</dbReference>
<dbReference type="OrthoDB" id="514578at2759"/>
<evidence type="ECO:0000313" key="2">
    <source>
        <dbReference type="EMBL" id="PSC70335.1"/>
    </source>
</evidence>
<protein>
    <recommendedName>
        <fullName evidence="4">GRAM domain-containing protein</fullName>
    </recommendedName>
</protein>
<feature type="compositionally biased region" description="Polar residues" evidence="1">
    <location>
        <begin position="19"/>
        <end position="33"/>
    </location>
</feature>
<evidence type="ECO:0008006" key="4">
    <source>
        <dbReference type="Google" id="ProtNLM"/>
    </source>
</evidence>
<evidence type="ECO:0000256" key="1">
    <source>
        <dbReference type="SAM" id="MobiDB-lite"/>
    </source>
</evidence>
<gene>
    <name evidence="2" type="ORF">C2E20_6248</name>
</gene>
<keyword evidence="3" id="KW-1185">Reference proteome</keyword>
<organism evidence="2 3">
    <name type="scientific">Micractinium conductrix</name>
    <dbReference type="NCBI Taxonomy" id="554055"/>
    <lineage>
        <taxon>Eukaryota</taxon>
        <taxon>Viridiplantae</taxon>
        <taxon>Chlorophyta</taxon>
        <taxon>core chlorophytes</taxon>
        <taxon>Trebouxiophyceae</taxon>
        <taxon>Chlorellales</taxon>
        <taxon>Chlorellaceae</taxon>
        <taxon>Chlorella clade</taxon>
        <taxon>Micractinium</taxon>
    </lineage>
</organism>
<reference evidence="2 3" key="1">
    <citation type="journal article" date="2018" name="Plant J.">
        <title>Genome sequences of Chlorella sorokiniana UTEX 1602 and Micractinium conductrix SAG 241.80: implications to maltose excretion by a green alga.</title>
        <authorList>
            <person name="Arriola M.B."/>
            <person name="Velmurugan N."/>
            <person name="Zhang Y."/>
            <person name="Plunkett M.H."/>
            <person name="Hondzo H."/>
            <person name="Barney B.M."/>
        </authorList>
    </citation>
    <scope>NUCLEOTIDE SEQUENCE [LARGE SCALE GENOMIC DNA]</scope>
    <source>
        <strain evidence="2 3">SAG 241.80</strain>
    </source>
</reference>
<comment type="caution">
    <text evidence="2">The sequence shown here is derived from an EMBL/GenBank/DDBJ whole genome shotgun (WGS) entry which is preliminary data.</text>
</comment>
<feature type="region of interest" description="Disordered" evidence="1">
    <location>
        <begin position="80"/>
        <end position="101"/>
    </location>
</feature>
<evidence type="ECO:0000313" key="3">
    <source>
        <dbReference type="Proteomes" id="UP000239649"/>
    </source>
</evidence>
<name>A0A2P6V8C2_9CHLO</name>
<accession>A0A2P6V8C2</accession>
<dbReference type="AlphaFoldDB" id="A0A2P6V8C2"/>
<sequence>MSSFEQVSKEDALEDVALDSQTAPAEAPSSSGQAPAEPARELLKKCELPAVGAAKKAAPAPAPPPATAALASVLGFFGGGEEEEEEAATGAAAADKTSEEDDYDAVAAFEAGVTEMVADAASAADEVGHKLLHGAAEAKESLASLAQGLTSWWSTLDPAKPGGGGGGRRGAPAASAGDLSAAVAALGLEAGETVLESFSCQLWQSYTATNNFFTPVRQVAFPGSLHVTSSRLCFAFDDKTVAPIKLPGRAIKGVAKLGADAAAGLPERIDLTLDGSGQSLVLADFALQQLELDSALALLEHLAEL</sequence>
<proteinExistence type="predicted"/>
<feature type="region of interest" description="Disordered" evidence="1">
    <location>
        <begin position="1"/>
        <end position="42"/>
    </location>
</feature>
<dbReference type="EMBL" id="LHPF02000020">
    <property type="protein sequence ID" value="PSC70335.1"/>
    <property type="molecule type" value="Genomic_DNA"/>
</dbReference>